<protein>
    <recommendedName>
        <fullName evidence="8">Pentatricopeptide repeat-containing protein</fullName>
    </recommendedName>
</protein>
<reference evidence="6" key="1">
    <citation type="submission" date="2023-07" db="EMBL/GenBank/DDBJ databases">
        <title>A chromosome-level genome assembly of Lolium multiflorum.</title>
        <authorList>
            <person name="Chen Y."/>
            <person name="Copetti D."/>
            <person name="Kolliker R."/>
            <person name="Studer B."/>
        </authorList>
    </citation>
    <scope>NUCLEOTIDE SEQUENCE</scope>
    <source>
        <strain evidence="6">02402/16</strain>
        <tissue evidence="6">Leaf</tissue>
    </source>
</reference>
<evidence type="ECO:0000256" key="2">
    <source>
        <dbReference type="ARBA" id="ARBA00022737"/>
    </source>
</evidence>
<evidence type="ECO:0000313" key="7">
    <source>
        <dbReference type="Proteomes" id="UP001231189"/>
    </source>
</evidence>
<organism evidence="6 7">
    <name type="scientific">Lolium multiflorum</name>
    <name type="common">Italian ryegrass</name>
    <name type="synonym">Lolium perenne subsp. multiflorum</name>
    <dbReference type="NCBI Taxonomy" id="4521"/>
    <lineage>
        <taxon>Eukaryota</taxon>
        <taxon>Viridiplantae</taxon>
        <taxon>Streptophyta</taxon>
        <taxon>Embryophyta</taxon>
        <taxon>Tracheophyta</taxon>
        <taxon>Spermatophyta</taxon>
        <taxon>Magnoliopsida</taxon>
        <taxon>Liliopsida</taxon>
        <taxon>Poales</taxon>
        <taxon>Poaceae</taxon>
        <taxon>BOP clade</taxon>
        <taxon>Pooideae</taxon>
        <taxon>Poodae</taxon>
        <taxon>Poeae</taxon>
        <taxon>Poeae Chloroplast Group 2 (Poeae type)</taxon>
        <taxon>Loliodinae</taxon>
        <taxon>Loliinae</taxon>
        <taxon>Lolium</taxon>
    </lineage>
</organism>
<gene>
    <name evidence="6" type="ORF">QYE76_063993</name>
</gene>
<evidence type="ECO:0000256" key="1">
    <source>
        <dbReference type="ARBA" id="ARBA00007626"/>
    </source>
</evidence>
<evidence type="ECO:0000256" key="5">
    <source>
        <dbReference type="SAM" id="MobiDB-lite"/>
    </source>
</evidence>
<keyword evidence="2" id="KW-0677">Repeat</keyword>
<sequence length="185" mass="20218">MSRSLLRSGHRFSSSSSTSTSRRSRSWSPHAAFAAATQRARAGTLSREDAHYLFDELLRQATPVPGHSLNGFLAALVRPTSSRSTSRDGNALVLSLFNRICREEAGPQVAPLTVRTYGILMVSCCRMGRPDLGLSFFGRILKAGLETNQVVANTFLKCLCYAKRTDEAVNVLLHRMAELGCVAND</sequence>
<feature type="repeat" description="PPR" evidence="4">
    <location>
        <begin position="148"/>
        <end position="183"/>
    </location>
</feature>
<dbReference type="NCBIfam" id="TIGR00756">
    <property type="entry name" value="PPR"/>
    <property type="match status" value="2"/>
</dbReference>
<keyword evidence="7" id="KW-1185">Reference proteome</keyword>
<feature type="region of interest" description="Disordered" evidence="5">
    <location>
        <begin position="1"/>
        <end position="29"/>
    </location>
</feature>
<proteinExistence type="inferred from homology"/>
<dbReference type="Proteomes" id="UP001231189">
    <property type="component" value="Unassembled WGS sequence"/>
</dbReference>
<comment type="similarity">
    <text evidence="1">Belongs to the PPR family. P subfamily.</text>
</comment>
<comment type="caution">
    <text evidence="6">The sequence shown here is derived from an EMBL/GenBank/DDBJ whole genome shotgun (WGS) entry which is preliminary data.</text>
</comment>
<dbReference type="PANTHER" id="PTHR47941">
    <property type="entry name" value="PENTATRICOPEPTIDE REPEAT-CONTAINING PROTEIN 3, MITOCHONDRIAL"/>
    <property type="match status" value="1"/>
</dbReference>
<keyword evidence="3" id="KW-0809">Transit peptide</keyword>
<dbReference type="PROSITE" id="PS51375">
    <property type="entry name" value="PPR"/>
    <property type="match status" value="2"/>
</dbReference>
<dbReference type="Pfam" id="PF01535">
    <property type="entry name" value="PPR"/>
    <property type="match status" value="1"/>
</dbReference>
<evidence type="ECO:0000256" key="4">
    <source>
        <dbReference type="PROSITE-ProRule" id="PRU00708"/>
    </source>
</evidence>
<evidence type="ECO:0000256" key="3">
    <source>
        <dbReference type="ARBA" id="ARBA00022946"/>
    </source>
</evidence>
<dbReference type="Gene3D" id="1.25.40.10">
    <property type="entry name" value="Tetratricopeptide repeat domain"/>
    <property type="match status" value="1"/>
</dbReference>
<name>A0AAD8W7K0_LOLMU</name>
<dbReference type="AlphaFoldDB" id="A0AAD8W7K0"/>
<dbReference type="EMBL" id="JAUUTY010000004">
    <property type="protein sequence ID" value="KAK1646188.1"/>
    <property type="molecule type" value="Genomic_DNA"/>
</dbReference>
<evidence type="ECO:0008006" key="8">
    <source>
        <dbReference type="Google" id="ProtNLM"/>
    </source>
</evidence>
<accession>A0AAD8W7K0</accession>
<feature type="repeat" description="PPR" evidence="4">
    <location>
        <begin position="113"/>
        <end position="147"/>
    </location>
</feature>
<dbReference type="InterPro" id="IPR002885">
    <property type="entry name" value="PPR_rpt"/>
</dbReference>
<dbReference type="InterPro" id="IPR011990">
    <property type="entry name" value="TPR-like_helical_dom_sf"/>
</dbReference>
<evidence type="ECO:0000313" key="6">
    <source>
        <dbReference type="EMBL" id="KAK1646188.1"/>
    </source>
</evidence>